<feature type="non-terminal residue" evidence="1">
    <location>
        <position position="1"/>
    </location>
</feature>
<dbReference type="EMBL" id="CAXAMN010024067">
    <property type="protein sequence ID" value="CAK9083557.1"/>
    <property type="molecule type" value="Genomic_DNA"/>
</dbReference>
<comment type="caution">
    <text evidence="1">The sequence shown here is derived from an EMBL/GenBank/DDBJ whole genome shotgun (WGS) entry which is preliminary data.</text>
</comment>
<protein>
    <submittedName>
        <fullName evidence="1">Uncharacterized protein</fullName>
    </submittedName>
</protein>
<evidence type="ECO:0000313" key="1">
    <source>
        <dbReference type="EMBL" id="CAK9083557.1"/>
    </source>
</evidence>
<name>A0ABP0Q986_9DINO</name>
<gene>
    <name evidence="1" type="ORF">CCMP2556_LOCUS40720</name>
</gene>
<accession>A0ABP0Q986</accession>
<keyword evidence="2" id="KW-1185">Reference proteome</keyword>
<sequence>ASPKKRVLRPQRVQAAPAGGLLGHGTGARQGLHIHVGIWDLGAAELLSESFPAELTATGLMWTCEDPQSPLLRGHKARWERYVAQEGLNDTRLREEFFVVCKVGGPPLYSKCMTCAGDCAQGLTLLEIYMLWASQQTDLVGLPASMTYHNASSVDLTEWLAEAQFAHSTVGEKHHPALQLHNIVLPDFRRPILEVHQDHDKLQVVLAGNLWRRRNLLGGFQCGYRHRVTKQECEKGTEAEFVRFTEAFPKEELLTWLEKIPQTIFWLEGPTTMADLAVWSGTPQLAERFPLLVPGRGCVKYGN</sequence>
<proteinExistence type="predicted"/>
<evidence type="ECO:0000313" key="2">
    <source>
        <dbReference type="Proteomes" id="UP001642484"/>
    </source>
</evidence>
<organism evidence="1 2">
    <name type="scientific">Durusdinium trenchii</name>
    <dbReference type="NCBI Taxonomy" id="1381693"/>
    <lineage>
        <taxon>Eukaryota</taxon>
        <taxon>Sar</taxon>
        <taxon>Alveolata</taxon>
        <taxon>Dinophyceae</taxon>
        <taxon>Suessiales</taxon>
        <taxon>Symbiodiniaceae</taxon>
        <taxon>Durusdinium</taxon>
    </lineage>
</organism>
<dbReference type="Proteomes" id="UP001642484">
    <property type="component" value="Unassembled WGS sequence"/>
</dbReference>
<reference evidence="1 2" key="1">
    <citation type="submission" date="2024-02" db="EMBL/GenBank/DDBJ databases">
        <authorList>
            <person name="Chen Y."/>
            <person name="Shah S."/>
            <person name="Dougan E. K."/>
            <person name="Thang M."/>
            <person name="Chan C."/>
        </authorList>
    </citation>
    <scope>NUCLEOTIDE SEQUENCE [LARGE SCALE GENOMIC DNA]</scope>
</reference>